<dbReference type="EMBL" id="UZAI01007254">
    <property type="protein sequence ID" value="VDO98434.1"/>
    <property type="molecule type" value="Genomic_DNA"/>
</dbReference>
<sequence length="34" mass="4177">MVLILRFHKCTQTEHKHKFYKIQQKTYGISIRLS</sequence>
<name>A0A183M7N6_9TREM</name>
<evidence type="ECO:0000313" key="1">
    <source>
        <dbReference type="EMBL" id="VDO98434.1"/>
    </source>
</evidence>
<gene>
    <name evidence="1" type="ORF">SMRZ_LOCUS12061</name>
</gene>
<reference evidence="1 2" key="1">
    <citation type="submission" date="2018-11" db="EMBL/GenBank/DDBJ databases">
        <authorList>
            <consortium name="Pathogen Informatics"/>
        </authorList>
    </citation>
    <scope>NUCLEOTIDE SEQUENCE [LARGE SCALE GENOMIC DNA]</scope>
    <source>
        <strain evidence="1 2">Zambia</strain>
    </source>
</reference>
<organism evidence="1 2">
    <name type="scientific">Schistosoma margrebowiei</name>
    <dbReference type="NCBI Taxonomy" id="48269"/>
    <lineage>
        <taxon>Eukaryota</taxon>
        <taxon>Metazoa</taxon>
        <taxon>Spiralia</taxon>
        <taxon>Lophotrochozoa</taxon>
        <taxon>Platyhelminthes</taxon>
        <taxon>Trematoda</taxon>
        <taxon>Digenea</taxon>
        <taxon>Strigeidida</taxon>
        <taxon>Schistosomatoidea</taxon>
        <taxon>Schistosomatidae</taxon>
        <taxon>Schistosoma</taxon>
    </lineage>
</organism>
<protein>
    <submittedName>
        <fullName evidence="1">Uncharacterized protein</fullName>
    </submittedName>
</protein>
<evidence type="ECO:0000313" key="2">
    <source>
        <dbReference type="Proteomes" id="UP000277204"/>
    </source>
</evidence>
<accession>A0A183M7N6</accession>
<keyword evidence="2" id="KW-1185">Reference proteome</keyword>
<proteinExistence type="predicted"/>
<dbReference type="AlphaFoldDB" id="A0A183M7N6"/>
<dbReference type="Proteomes" id="UP000277204">
    <property type="component" value="Unassembled WGS sequence"/>
</dbReference>